<dbReference type="PROSITE" id="PS50041">
    <property type="entry name" value="C_TYPE_LECTIN_2"/>
    <property type="match status" value="1"/>
</dbReference>
<evidence type="ECO:0000313" key="4">
    <source>
        <dbReference type="Proteomes" id="UP001497623"/>
    </source>
</evidence>
<feature type="signal peptide" evidence="1">
    <location>
        <begin position="1"/>
        <end position="17"/>
    </location>
</feature>
<dbReference type="InterPro" id="IPR050801">
    <property type="entry name" value="Ca-Dep_Lectins_ImmuneDev"/>
</dbReference>
<evidence type="ECO:0000256" key="1">
    <source>
        <dbReference type="SAM" id="SignalP"/>
    </source>
</evidence>
<dbReference type="InterPro" id="IPR001304">
    <property type="entry name" value="C-type_lectin-like"/>
</dbReference>
<dbReference type="Proteomes" id="UP001497623">
    <property type="component" value="Unassembled WGS sequence"/>
</dbReference>
<gene>
    <name evidence="3" type="ORF">MNOR_LOCUS30294</name>
</gene>
<sequence length="168" mass="18844">MCRQLLLLLATLGLTQCSSRSSCPPLFTEIEGVCYFFSSTIGAKANWYNAQAACQKLGTEHGVRIGLAEIGRYSGCASPDVELMKTVSDMRQPVWLGTSDSASEGTWVWQHSRQILSIHSNMWYYTEPDSGPTVNCLTGWIYAPYRNRAYLADLQCTHVQHYVCQKFT</sequence>
<dbReference type="CDD" id="cd00037">
    <property type="entry name" value="CLECT"/>
    <property type="match status" value="1"/>
</dbReference>
<evidence type="ECO:0000259" key="2">
    <source>
        <dbReference type="PROSITE" id="PS50041"/>
    </source>
</evidence>
<dbReference type="PANTHER" id="PTHR22801:SF63">
    <property type="entry name" value="C-TYPE LECTIN DOMAIN-CONTAINING PROTEIN"/>
    <property type="match status" value="1"/>
</dbReference>
<comment type="caution">
    <text evidence="3">The sequence shown here is derived from an EMBL/GenBank/DDBJ whole genome shotgun (WGS) entry which is preliminary data.</text>
</comment>
<feature type="chain" id="PRO_5043785846" description="C-type lectin domain-containing protein" evidence="1">
    <location>
        <begin position="18"/>
        <end position="168"/>
    </location>
</feature>
<organism evidence="3 4">
    <name type="scientific">Meganyctiphanes norvegica</name>
    <name type="common">Northern krill</name>
    <name type="synonym">Thysanopoda norvegica</name>
    <dbReference type="NCBI Taxonomy" id="48144"/>
    <lineage>
        <taxon>Eukaryota</taxon>
        <taxon>Metazoa</taxon>
        <taxon>Ecdysozoa</taxon>
        <taxon>Arthropoda</taxon>
        <taxon>Crustacea</taxon>
        <taxon>Multicrustacea</taxon>
        <taxon>Malacostraca</taxon>
        <taxon>Eumalacostraca</taxon>
        <taxon>Eucarida</taxon>
        <taxon>Euphausiacea</taxon>
        <taxon>Euphausiidae</taxon>
        <taxon>Meganyctiphanes</taxon>
    </lineage>
</organism>
<dbReference type="Gene3D" id="3.10.100.10">
    <property type="entry name" value="Mannose-Binding Protein A, subunit A"/>
    <property type="match status" value="1"/>
</dbReference>
<dbReference type="SUPFAM" id="SSF56436">
    <property type="entry name" value="C-type lectin-like"/>
    <property type="match status" value="1"/>
</dbReference>
<dbReference type="InterPro" id="IPR016186">
    <property type="entry name" value="C-type_lectin-like/link_sf"/>
</dbReference>
<evidence type="ECO:0000313" key="3">
    <source>
        <dbReference type="EMBL" id="CAL4148835.1"/>
    </source>
</evidence>
<dbReference type="EMBL" id="CAXKWB010036672">
    <property type="protein sequence ID" value="CAL4148835.1"/>
    <property type="molecule type" value="Genomic_DNA"/>
</dbReference>
<keyword evidence="1" id="KW-0732">Signal</keyword>
<dbReference type="SMART" id="SM00034">
    <property type="entry name" value="CLECT"/>
    <property type="match status" value="1"/>
</dbReference>
<accession>A0AAV2RWI5</accession>
<keyword evidence="4" id="KW-1185">Reference proteome</keyword>
<feature type="domain" description="C-type lectin" evidence="2">
    <location>
        <begin position="30"/>
        <end position="165"/>
    </location>
</feature>
<reference evidence="3 4" key="1">
    <citation type="submission" date="2024-05" db="EMBL/GenBank/DDBJ databases">
        <authorList>
            <person name="Wallberg A."/>
        </authorList>
    </citation>
    <scope>NUCLEOTIDE SEQUENCE [LARGE SCALE GENOMIC DNA]</scope>
</reference>
<dbReference type="AlphaFoldDB" id="A0AAV2RWI5"/>
<dbReference type="InterPro" id="IPR016187">
    <property type="entry name" value="CTDL_fold"/>
</dbReference>
<dbReference type="Pfam" id="PF00059">
    <property type="entry name" value="Lectin_C"/>
    <property type="match status" value="1"/>
</dbReference>
<protein>
    <recommendedName>
        <fullName evidence="2">C-type lectin domain-containing protein</fullName>
    </recommendedName>
</protein>
<name>A0AAV2RWI5_MEGNR</name>
<dbReference type="PANTHER" id="PTHR22801">
    <property type="entry name" value="LITHOSTATHINE"/>
    <property type="match status" value="1"/>
</dbReference>
<proteinExistence type="predicted"/>